<organism evidence="2 3">
    <name type="scientific">Phytohabitans flavus</name>
    <dbReference type="NCBI Taxonomy" id="1076124"/>
    <lineage>
        <taxon>Bacteria</taxon>
        <taxon>Bacillati</taxon>
        <taxon>Actinomycetota</taxon>
        <taxon>Actinomycetes</taxon>
        <taxon>Micromonosporales</taxon>
        <taxon>Micromonosporaceae</taxon>
    </lineage>
</organism>
<gene>
    <name evidence="2" type="ORF">Pflav_019930</name>
</gene>
<reference evidence="2 3" key="2">
    <citation type="submission" date="2020-03" db="EMBL/GenBank/DDBJ databases">
        <authorList>
            <person name="Ichikawa N."/>
            <person name="Kimura A."/>
            <person name="Kitahashi Y."/>
            <person name="Uohara A."/>
        </authorList>
    </citation>
    <scope>NUCLEOTIDE SEQUENCE [LARGE SCALE GENOMIC DNA]</scope>
    <source>
        <strain evidence="2 3">NBRC 107702</strain>
    </source>
</reference>
<evidence type="ECO:0000313" key="3">
    <source>
        <dbReference type="Proteomes" id="UP000502508"/>
    </source>
</evidence>
<dbReference type="RefSeq" id="WP_173035448.1">
    <property type="nucleotide sequence ID" value="NZ_AP022870.1"/>
</dbReference>
<dbReference type="AlphaFoldDB" id="A0A6F8XP33"/>
<dbReference type="EMBL" id="AP022870">
    <property type="protein sequence ID" value="BCB75583.1"/>
    <property type="molecule type" value="Genomic_DNA"/>
</dbReference>
<accession>A0A6F8XP33</accession>
<evidence type="ECO:0000313" key="2">
    <source>
        <dbReference type="EMBL" id="BCB75583.1"/>
    </source>
</evidence>
<name>A0A6F8XP33_9ACTN</name>
<evidence type="ECO:0000256" key="1">
    <source>
        <dbReference type="SAM" id="MobiDB-lite"/>
    </source>
</evidence>
<proteinExistence type="predicted"/>
<feature type="compositionally biased region" description="Basic residues" evidence="1">
    <location>
        <begin position="42"/>
        <end position="60"/>
    </location>
</feature>
<feature type="region of interest" description="Disordered" evidence="1">
    <location>
        <begin position="29"/>
        <end position="60"/>
    </location>
</feature>
<reference evidence="2 3" key="1">
    <citation type="submission" date="2020-03" db="EMBL/GenBank/DDBJ databases">
        <title>Whole genome shotgun sequence of Phytohabitans flavus NBRC 107702.</title>
        <authorList>
            <person name="Komaki H."/>
            <person name="Tamura T."/>
        </authorList>
    </citation>
    <scope>NUCLEOTIDE SEQUENCE [LARGE SCALE GENOMIC DNA]</scope>
    <source>
        <strain evidence="2 3">NBRC 107702</strain>
    </source>
</reference>
<dbReference type="Proteomes" id="UP000502508">
    <property type="component" value="Chromosome"/>
</dbReference>
<sequence>MPRYGGAVLAVGAEPTGLALAARLASNRASGPGADDAGVRARSCKQGRAGGRRLRRFGEV</sequence>
<protein>
    <submittedName>
        <fullName evidence="2">Uncharacterized protein</fullName>
    </submittedName>
</protein>
<keyword evidence="3" id="KW-1185">Reference proteome</keyword>
<dbReference type="KEGG" id="pfla:Pflav_019930"/>